<dbReference type="EMBL" id="AMZH03043892">
    <property type="protein sequence ID" value="RRT31207.1"/>
    <property type="molecule type" value="Genomic_DNA"/>
</dbReference>
<proteinExistence type="predicted"/>
<accession>A0A426WVC9</accession>
<evidence type="ECO:0000313" key="2">
    <source>
        <dbReference type="Proteomes" id="UP000287651"/>
    </source>
</evidence>
<dbReference type="Proteomes" id="UP000287651">
    <property type="component" value="Unassembled WGS sequence"/>
</dbReference>
<gene>
    <name evidence="1" type="ORF">B296_00059060</name>
</gene>
<evidence type="ECO:0000313" key="1">
    <source>
        <dbReference type="EMBL" id="RRT31207.1"/>
    </source>
</evidence>
<reference evidence="1 2" key="1">
    <citation type="journal article" date="2014" name="Agronomy (Basel)">
        <title>A Draft Genome Sequence for Ensete ventricosum, the Drought-Tolerant Tree Against Hunger.</title>
        <authorList>
            <person name="Harrison J."/>
            <person name="Moore K.A."/>
            <person name="Paszkiewicz K."/>
            <person name="Jones T."/>
            <person name="Grant M."/>
            <person name="Ambacheew D."/>
            <person name="Muzemil S."/>
            <person name="Studholme D.J."/>
        </authorList>
    </citation>
    <scope>NUCLEOTIDE SEQUENCE [LARGE SCALE GENOMIC DNA]</scope>
</reference>
<dbReference type="AlphaFoldDB" id="A0A426WVC9"/>
<name>A0A426WVC9_ENSVE</name>
<protein>
    <submittedName>
        <fullName evidence="1">Uncharacterized protein</fullName>
    </submittedName>
</protein>
<sequence>MGSHMSMVSQKNAMVINFTQSRVSIYFSCTVSEFQDTSHSQRISPWEVI</sequence>
<comment type="caution">
    <text evidence="1">The sequence shown here is derived from an EMBL/GenBank/DDBJ whole genome shotgun (WGS) entry which is preliminary data.</text>
</comment>
<organism evidence="1 2">
    <name type="scientific">Ensete ventricosum</name>
    <name type="common">Abyssinian banana</name>
    <name type="synonym">Musa ensete</name>
    <dbReference type="NCBI Taxonomy" id="4639"/>
    <lineage>
        <taxon>Eukaryota</taxon>
        <taxon>Viridiplantae</taxon>
        <taxon>Streptophyta</taxon>
        <taxon>Embryophyta</taxon>
        <taxon>Tracheophyta</taxon>
        <taxon>Spermatophyta</taxon>
        <taxon>Magnoliopsida</taxon>
        <taxon>Liliopsida</taxon>
        <taxon>Zingiberales</taxon>
        <taxon>Musaceae</taxon>
        <taxon>Ensete</taxon>
    </lineage>
</organism>